<name>A0ABT8R435_9BACT</name>
<keyword evidence="3" id="KW-1185">Reference proteome</keyword>
<protein>
    <recommendedName>
        <fullName evidence="4">DUF4251 domain-containing protein</fullName>
    </recommendedName>
</protein>
<dbReference type="EMBL" id="JAUKPO010000005">
    <property type="protein sequence ID" value="MDO1446871.1"/>
    <property type="molecule type" value="Genomic_DNA"/>
</dbReference>
<accession>A0ABT8R435</accession>
<feature type="region of interest" description="Disordered" evidence="1">
    <location>
        <begin position="79"/>
        <end position="112"/>
    </location>
</feature>
<dbReference type="RefSeq" id="WP_302037675.1">
    <property type="nucleotide sequence ID" value="NZ_JAUKPO010000005.1"/>
</dbReference>
<dbReference type="Proteomes" id="UP001168528">
    <property type="component" value="Unassembled WGS sequence"/>
</dbReference>
<feature type="compositionally biased region" description="Basic and acidic residues" evidence="1">
    <location>
        <begin position="79"/>
        <end position="91"/>
    </location>
</feature>
<evidence type="ECO:0000313" key="2">
    <source>
        <dbReference type="EMBL" id="MDO1446871.1"/>
    </source>
</evidence>
<reference evidence="2" key="1">
    <citation type="submission" date="2023-07" db="EMBL/GenBank/DDBJ databases">
        <title>The genome sequence of Rhodocytophaga aerolata KACC 12507.</title>
        <authorList>
            <person name="Zhang X."/>
        </authorList>
    </citation>
    <scope>NUCLEOTIDE SEQUENCE</scope>
    <source>
        <strain evidence="2">KACC 12507</strain>
    </source>
</reference>
<comment type="caution">
    <text evidence="2">The sequence shown here is derived from an EMBL/GenBank/DDBJ whole genome shotgun (WGS) entry which is preliminary data.</text>
</comment>
<evidence type="ECO:0000313" key="3">
    <source>
        <dbReference type="Proteomes" id="UP001168528"/>
    </source>
</evidence>
<proteinExistence type="predicted"/>
<feature type="compositionally biased region" description="Polar residues" evidence="1">
    <location>
        <begin position="95"/>
        <end position="112"/>
    </location>
</feature>
<organism evidence="2 3">
    <name type="scientific">Rhodocytophaga aerolata</name>
    <dbReference type="NCBI Taxonomy" id="455078"/>
    <lineage>
        <taxon>Bacteria</taxon>
        <taxon>Pseudomonadati</taxon>
        <taxon>Bacteroidota</taxon>
        <taxon>Cytophagia</taxon>
        <taxon>Cytophagales</taxon>
        <taxon>Rhodocytophagaceae</taxon>
        <taxon>Rhodocytophaga</taxon>
    </lineage>
</organism>
<sequence>MADTKPAGMMNELVKHAFTTAIGVVVTFYVTSAIKEDDFKQDEIEKGKQIMESLEKTNMLLSNYISRYDSLHERYIQLRETKSTSPEDTRKTYRAANTGTHDTSPESQPMPTSTLIHNSDWITPDGTILWQFSKDKVSMKGIGNFEGFMEASGKYEVSGDNLTGTATYSKLLYLPSNEHVKFDFKLDGEGNVLYGNIIDNLGNVTVATLYKKR</sequence>
<evidence type="ECO:0000256" key="1">
    <source>
        <dbReference type="SAM" id="MobiDB-lite"/>
    </source>
</evidence>
<gene>
    <name evidence="2" type="ORF">Q0590_11440</name>
</gene>
<evidence type="ECO:0008006" key="4">
    <source>
        <dbReference type="Google" id="ProtNLM"/>
    </source>
</evidence>